<dbReference type="EMBL" id="BAABME010004443">
    <property type="protein sequence ID" value="GAA0162402.1"/>
    <property type="molecule type" value="Genomic_DNA"/>
</dbReference>
<protein>
    <submittedName>
        <fullName evidence="1">Uncharacterized protein</fullName>
    </submittedName>
</protein>
<dbReference type="AlphaFoldDB" id="A0AAV3QJN0"/>
<evidence type="ECO:0000313" key="1">
    <source>
        <dbReference type="EMBL" id="GAA0162402.1"/>
    </source>
</evidence>
<evidence type="ECO:0000313" key="2">
    <source>
        <dbReference type="Proteomes" id="UP001454036"/>
    </source>
</evidence>
<name>A0AAV3QJN0_LITER</name>
<reference evidence="1 2" key="1">
    <citation type="submission" date="2024-01" db="EMBL/GenBank/DDBJ databases">
        <title>The complete chloroplast genome sequence of Lithospermum erythrorhizon: insights into the phylogenetic relationship among Boraginaceae species and the maternal lineages of purple gromwells.</title>
        <authorList>
            <person name="Okada T."/>
            <person name="Watanabe K."/>
        </authorList>
    </citation>
    <scope>NUCLEOTIDE SEQUENCE [LARGE SCALE GENOMIC DNA]</scope>
</reference>
<accession>A0AAV3QJN0</accession>
<sequence>MRASCTSLSGKGLGDKVLVDGLVDVDGEAGEERQAYFTPPMDFDLLGGKDNLFRVFVPKQAAGKEVVVERDVPTSSGSLKFGAIKVDQHRPDTPISRGDIEVSAMKLSPIGEDDAAPPPKPA</sequence>
<proteinExistence type="predicted"/>
<organism evidence="1 2">
    <name type="scientific">Lithospermum erythrorhizon</name>
    <name type="common">Purple gromwell</name>
    <name type="synonym">Lithospermum officinale var. erythrorhizon</name>
    <dbReference type="NCBI Taxonomy" id="34254"/>
    <lineage>
        <taxon>Eukaryota</taxon>
        <taxon>Viridiplantae</taxon>
        <taxon>Streptophyta</taxon>
        <taxon>Embryophyta</taxon>
        <taxon>Tracheophyta</taxon>
        <taxon>Spermatophyta</taxon>
        <taxon>Magnoliopsida</taxon>
        <taxon>eudicotyledons</taxon>
        <taxon>Gunneridae</taxon>
        <taxon>Pentapetalae</taxon>
        <taxon>asterids</taxon>
        <taxon>lamiids</taxon>
        <taxon>Boraginales</taxon>
        <taxon>Boraginaceae</taxon>
        <taxon>Boraginoideae</taxon>
        <taxon>Lithospermeae</taxon>
        <taxon>Lithospermum</taxon>
    </lineage>
</organism>
<gene>
    <name evidence="1" type="ORF">LIER_18505</name>
</gene>
<comment type="caution">
    <text evidence="1">The sequence shown here is derived from an EMBL/GenBank/DDBJ whole genome shotgun (WGS) entry which is preliminary data.</text>
</comment>
<dbReference type="Proteomes" id="UP001454036">
    <property type="component" value="Unassembled WGS sequence"/>
</dbReference>
<keyword evidence="2" id="KW-1185">Reference proteome</keyword>